<dbReference type="PROSITE" id="PS50280">
    <property type="entry name" value="SET"/>
    <property type="match status" value="1"/>
</dbReference>
<evidence type="ECO:0000259" key="1">
    <source>
        <dbReference type="PROSITE" id="PS50280"/>
    </source>
</evidence>
<accession>A0ABR4BUL3</accession>
<gene>
    <name evidence="2" type="ORF">VTL71DRAFT_7578</name>
</gene>
<protein>
    <recommendedName>
        <fullName evidence="1">SET domain-containing protein</fullName>
    </recommendedName>
</protein>
<dbReference type="InterPro" id="IPR001214">
    <property type="entry name" value="SET_dom"/>
</dbReference>
<sequence length="273" mass="30787">MSTASPALDARNLIEVISMPKKGLGTFAKEKIPRGTRILAESPLLKAAVDPTTGGMNVKDAFNNLTGPQQRAYLELYGYASDDFKKLHHWEVLGELDRKVLAIYTANHWGRDVFQLASRFNHSCIPNIHNAYNATINKETFHAIRDIEAGEELTVSYIFGIHSRSERQAQLSKWGFQCTCPVCEETVVGRNIENQYIQLATLIRDEEMSNPFTLSAEESLKRNVRMAALMRSIGLVGKSLNNWEATSLSLYRARSNTYLVIEILLSSVQFWET</sequence>
<dbReference type="PANTHER" id="PTHR47332:SF2">
    <property type="entry name" value="SET-6"/>
    <property type="match status" value="1"/>
</dbReference>
<dbReference type="EMBL" id="JAZHXI010000019">
    <property type="protein sequence ID" value="KAL2061305.1"/>
    <property type="molecule type" value="Genomic_DNA"/>
</dbReference>
<dbReference type="SMART" id="SM00317">
    <property type="entry name" value="SET"/>
    <property type="match status" value="1"/>
</dbReference>
<reference evidence="2 3" key="1">
    <citation type="journal article" date="2024" name="Commun. Biol.">
        <title>Comparative genomic analysis of thermophilic fungi reveals convergent evolutionary adaptations and gene losses.</title>
        <authorList>
            <person name="Steindorff A.S."/>
            <person name="Aguilar-Pontes M.V."/>
            <person name="Robinson A.J."/>
            <person name="Andreopoulos B."/>
            <person name="LaButti K."/>
            <person name="Kuo A."/>
            <person name="Mondo S."/>
            <person name="Riley R."/>
            <person name="Otillar R."/>
            <person name="Haridas S."/>
            <person name="Lipzen A."/>
            <person name="Grimwood J."/>
            <person name="Schmutz J."/>
            <person name="Clum A."/>
            <person name="Reid I.D."/>
            <person name="Moisan M.C."/>
            <person name="Butler G."/>
            <person name="Nguyen T.T.M."/>
            <person name="Dewar K."/>
            <person name="Conant G."/>
            <person name="Drula E."/>
            <person name="Henrissat B."/>
            <person name="Hansel C."/>
            <person name="Singer S."/>
            <person name="Hutchinson M.I."/>
            <person name="de Vries R.P."/>
            <person name="Natvig D.O."/>
            <person name="Powell A.J."/>
            <person name="Tsang A."/>
            <person name="Grigoriev I.V."/>
        </authorList>
    </citation>
    <scope>NUCLEOTIDE SEQUENCE [LARGE SCALE GENOMIC DNA]</scope>
    <source>
        <strain evidence="2 3">CBS 494.80</strain>
    </source>
</reference>
<dbReference type="InterPro" id="IPR053185">
    <property type="entry name" value="SET_domain_protein"/>
</dbReference>
<dbReference type="InterPro" id="IPR046341">
    <property type="entry name" value="SET_dom_sf"/>
</dbReference>
<dbReference type="SUPFAM" id="SSF82199">
    <property type="entry name" value="SET domain"/>
    <property type="match status" value="1"/>
</dbReference>
<feature type="domain" description="SET" evidence="1">
    <location>
        <begin position="12"/>
        <end position="158"/>
    </location>
</feature>
<dbReference type="Proteomes" id="UP001595075">
    <property type="component" value="Unassembled WGS sequence"/>
</dbReference>
<evidence type="ECO:0000313" key="2">
    <source>
        <dbReference type="EMBL" id="KAL2061305.1"/>
    </source>
</evidence>
<comment type="caution">
    <text evidence="2">The sequence shown here is derived from an EMBL/GenBank/DDBJ whole genome shotgun (WGS) entry which is preliminary data.</text>
</comment>
<evidence type="ECO:0000313" key="3">
    <source>
        <dbReference type="Proteomes" id="UP001595075"/>
    </source>
</evidence>
<dbReference type="Gene3D" id="2.170.270.10">
    <property type="entry name" value="SET domain"/>
    <property type="match status" value="1"/>
</dbReference>
<dbReference type="CDD" id="cd20071">
    <property type="entry name" value="SET_SMYD"/>
    <property type="match status" value="1"/>
</dbReference>
<dbReference type="Pfam" id="PF00856">
    <property type="entry name" value="SET"/>
    <property type="match status" value="1"/>
</dbReference>
<proteinExistence type="predicted"/>
<feature type="non-terminal residue" evidence="2">
    <location>
        <position position="273"/>
    </location>
</feature>
<organism evidence="2 3">
    <name type="scientific">Oculimacula yallundae</name>
    <dbReference type="NCBI Taxonomy" id="86028"/>
    <lineage>
        <taxon>Eukaryota</taxon>
        <taxon>Fungi</taxon>
        <taxon>Dikarya</taxon>
        <taxon>Ascomycota</taxon>
        <taxon>Pezizomycotina</taxon>
        <taxon>Leotiomycetes</taxon>
        <taxon>Helotiales</taxon>
        <taxon>Ploettnerulaceae</taxon>
        <taxon>Oculimacula</taxon>
    </lineage>
</organism>
<name>A0ABR4BUL3_9HELO</name>
<dbReference type="PANTHER" id="PTHR47332">
    <property type="entry name" value="SET DOMAIN-CONTAINING PROTEIN 5"/>
    <property type="match status" value="1"/>
</dbReference>
<keyword evidence="3" id="KW-1185">Reference proteome</keyword>